<evidence type="ECO:0000313" key="1">
    <source>
        <dbReference type="EMBL" id="PQO26940.1"/>
    </source>
</evidence>
<dbReference type="RefSeq" id="WP_105356764.1">
    <property type="nucleotide sequence ID" value="NZ_PUIA01000058.1"/>
</dbReference>
<gene>
    <name evidence="1" type="ORF">C5Y96_19365</name>
</gene>
<dbReference type="Proteomes" id="UP000240009">
    <property type="component" value="Unassembled WGS sequence"/>
</dbReference>
<protein>
    <submittedName>
        <fullName evidence="1">DUF4416 domain-containing protein</fullName>
    </submittedName>
</protein>
<dbReference type="AlphaFoldDB" id="A0A2S8F458"/>
<dbReference type="Pfam" id="PF14385">
    <property type="entry name" value="DUF4416"/>
    <property type="match status" value="1"/>
</dbReference>
<organism evidence="1 2">
    <name type="scientific">Blastopirellula marina</name>
    <dbReference type="NCBI Taxonomy" id="124"/>
    <lineage>
        <taxon>Bacteria</taxon>
        <taxon>Pseudomonadati</taxon>
        <taxon>Planctomycetota</taxon>
        <taxon>Planctomycetia</taxon>
        <taxon>Pirellulales</taxon>
        <taxon>Pirellulaceae</taxon>
        <taxon>Blastopirellula</taxon>
    </lineage>
</organism>
<comment type="caution">
    <text evidence="1">The sequence shown here is derived from an EMBL/GenBank/DDBJ whole genome shotgun (WGS) entry which is preliminary data.</text>
</comment>
<sequence length="178" mass="21264">MGEIQQPRKILPIIAAFSRYPAALEWGREQAEAQWGEIALISEPFLLTETTYYDQEMGPGQYKQFWAFSQLRSPGDLPDWKRTSNSWEETYAQKGQWPEERPLNLDPGYISEAKLVLATTKDRDHRIYLRDGIYAEVTLHFRRKAWTSWPWTYPDYQRPEYHEFFDRCRAYLRQQMAS</sequence>
<dbReference type="OrthoDB" id="9788989at2"/>
<accession>A0A2S8F458</accession>
<proteinExistence type="predicted"/>
<dbReference type="EMBL" id="PUIA01000058">
    <property type="protein sequence ID" value="PQO26940.1"/>
    <property type="molecule type" value="Genomic_DNA"/>
</dbReference>
<dbReference type="InterPro" id="IPR025529">
    <property type="entry name" value="DUF4416"/>
</dbReference>
<evidence type="ECO:0000313" key="2">
    <source>
        <dbReference type="Proteomes" id="UP000240009"/>
    </source>
</evidence>
<name>A0A2S8F458_9BACT</name>
<reference evidence="1 2" key="1">
    <citation type="submission" date="2018-02" db="EMBL/GenBank/DDBJ databases">
        <title>Comparative genomes isolates from brazilian mangrove.</title>
        <authorList>
            <person name="Araujo J.E."/>
            <person name="Taketani R.G."/>
            <person name="Silva M.C.P."/>
            <person name="Loureco M.V."/>
            <person name="Andreote F.D."/>
        </authorList>
    </citation>
    <scope>NUCLEOTIDE SEQUENCE [LARGE SCALE GENOMIC DNA]</scope>
    <source>
        <strain evidence="1 2">HEX-2 MGV</strain>
    </source>
</reference>